<dbReference type="Proteomes" id="UP000252914">
    <property type="component" value="Unassembled WGS sequence"/>
</dbReference>
<dbReference type="InterPro" id="IPR011701">
    <property type="entry name" value="MFS"/>
</dbReference>
<dbReference type="CDD" id="cd17504">
    <property type="entry name" value="MFS_MMR_MDR_like"/>
    <property type="match status" value="1"/>
</dbReference>
<protein>
    <submittedName>
        <fullName evidence="10">MFS transporter</fullName>
    </submittedName>
</protein>
<feature type="transmembrane region" description="Helical" evidence="8">
    <location>
        <begin position="213"/>
        <end position="232"/>
    </location>
</feature>
<evidence type="ECO:0000256" key="5">
    <source>
        <dbReference type="ARBA" id="ARBA00022989"/>
    </source>
</evidence>
<feature type="domain" description="Major facilitator superfamily (MFS) profile" evidence="9">
    <location>
        <begin position="29"/>
        <end position="478"/>
    </location>
</feature>
<evidence type="ECO:0000256" key="7">
    <source>
        <dbReference type="ARBA" id="ARBA00023251"/>
    </source>
</evidence>
<dbReference type="Pfam" id="PF07690">
    <property type="entry name" value="MFS_1"/>
    <property type="match status" value="1"/>
</dbReference>
<gene>
    <name evidence="10" type="ORF">DTL70_10035</name>
</gene>
<comment type="caution">
    <text evidence="10">The sequence shown here is derived from an EMBL/GenBank/DDBJ whole genome shotgun (WGS) entry which is preliminary data.</text>
</comment>
<feature type="transmembrane region" description="Helical" evidence="8">
    <location>
        <begin position="182"/>
        <end position="201"/>
    </location>
</feature>
<evidence type="ECO:0000313" key="10">
    <source>
        <dbReference type="EMBL" id="RCG24685.1"/>
    </source>
</evidence>
<proteinExistence type="predicted"/>
<feature type="transmembrane region" description="Helical" evidence="8">
    <location>
        <begin position="95"/>
        <end position="117"/>
    </location>
</feature>
<accession>A0A367F4L4</accession>
<dbReference type="GO" id="GO:0022857">
    <property type="term" value="F:transmembrane transporter activity"/>
    <property type="evidence" value="ECO:0007669"/>
    <property type="project" value="InterPro"/>
</dbReference>
<evidence type="ECO:0000256" key="2">
    <source>
        <dbReference type="ARBA" id="ARBA00022448"/>
    </source>
</evidence>
<feature type="transmembrane region" description="Helical" evidence="8">
    <location>
        <begin position="352"/>
        <end position="372"/>
    </location>
</feature>
<evidence type="ECO:0000256" key="1">
    <source>
        <dbReference type="ARBA" id="ARBA00004651"/>
    </source>
</evidence>
<keyword evidence="4 8" id="KW-0812">Transmembrane</keyword>
<dbReference type="PANTHER" id="PTHR42718:SF46">
    <property type="entry name" value="BLR6921 PROTEIN"/>
    <property type="match status" value="1"/>
</dbReference>
<dbReference type="Gene3D" id="1.20.1720.10">
    <property type="entry name" value="Multidrug resistance protein D"/>
    <property type="match status" value="1"/>
</dbReference>
<comment type="subcellular location">
    <subcellularLocation>
        <location evidence="1">Cell membrane</location>
        <topology evidence="1">Multi-pass membrane protein</topology>
    </subcellularLocation>
</comment>
<keyword evidence="2" id="KW-0813">Transport</keyword>
<feature type="transmembrane region" description="Helical" evidence="8">
    <location>
        <begin position="455"/>
        <end position="474"/>
    </location>
</feature>
<dbReference type="GO" id="GO:0046677">
    <property type="term" value="P:response to antibiotic"/>
    <property type="evidence" value="ECO:0007669"/>
    <property type="project" value="UniProtKB-KW"/>
</dbReference>
<keyword evidence="6 8" id="KW-0472">Membrane</keyword>
<evidence type="ECO:0000256" key="6">
    <source>
        <dbReference type="ARBA" id="ARBA00023136"/>
    </source>
</evidence>
<dbReference type="InterPro" id="IPR020846">
    <property type="entry name" value="MFS_dom"/>
</dbReference>
<sequence>MQPARGGPLSARSASLSAKAVRPVGAGAVTAVITLSCVVISLMQTLIVPIIPQLPRLLHAGPSSASWAVTATLLAAAVVTPIAGRLGDMFGKRRVIIASLALVVVGSVLCAVSDSLVPVITGRALQGLATGVIPVGLSFLRDVLPAARVGGAIALVSAALGVGGAVGLPASAALVQYADWHVLFWFAAALGVICLALVTALLRESPNQSPGRFDALGAVGLSAGLVCLLLPATKGGSWGWASGSTLGLFAGGVVILLAWSWYELRVAQPLVDLRVTARRPVLFTNLASLLVGFAMYATSLVLPQLLQSPSATGYGLGQSTLAAGLALAPSGLIMMAFAPLSARLTARYGARVTLLTGLCVIGFGYGVGLLLMAEVWQIVVMSLIVSAGVGIAYAASPALIMGAVPGNETASANGVNSLMRSVGTSSSSAVMAAILAGMSTQLGSVSVPTEQGFRTTYVVAMVAALLGIAVTLLIPRPHRPAAGRQTAAAPAVGAAR</sequence>
<evidence type="ECO:0000256" key="4">
    <source>
        <dbReference type="ARBA" id="ARBA00022692"/>
    </source>
</evidence>
<dbReference type="EMBL" id="QOIN01000039">
    <property type="protein sequence ID" value="RCG24685.1"/>
    <property type="molecule type" value="Genomic_DNA"/>
</dbReference>
<feature type="transmembrane region" description="Helical" evidence="8">
    <location>
        <begin position="321"/>
        <end position="340"/>
    </location>
</feature>
<feature type="transmembrane region" description="Helical" evidence="8">
    <location>
        <begin position="238"/>
        <end position="262"/>
    </location>
</feature>
<feature type="transmembrane region" description="Helical" evidence="8">
    <location>
        <begin position="123"/>
        <end position="140"/>
    </location>
</feature>
<dbReference type="GO" id="GO:0005886">
    <property type="term" value="C:plasma membrane"/>
    <property type="evidence" value="ECO:0007669"/>
    <property type="project" value="UniProtKB-SubCell"/>
</dbReference>
<feature type="transmembrane region" description="Helical" evidence="8">
    <location>
        <begin position="378"/>
        <end position="401"/>
    </location>
</feature>
<reference evidence="10 11" key="1">
    <citation type="submission" date="2018-06" db="EMBL/GenBank/DDBJ databases">
        <title>Streptomyces reniochalinae sp. nov. and Streptomyces diacarnus sp. nov. from marine sponges.</title>
        <authorList>
            <person name="Li L."/>
        </authorList>
    </citation>
    <scope>NUCLEOTIDE SEQUENCE [LARGE SCALE GENOMIC DNA]</scope>
    <source>
        <strain evidence="10 11">LHW51701</strain>
    </source>
</reference>
<keyword evidence="3" id="KW-1003">Cell membrane</keyword>
<feature type="transmembrane region" description="Helical" evidence="8">
    <location>
        <begin position="20"/>
        <end position="44"/>
    </location>
</feature>
<dbReference type="PANTHER" id="PTHR42718">
    <property type="entry name" value="MAJOR FACILITATOR SUPERFAMILY MULTIDRUG TRANSPORTER MFSC"/>
    <property type="match status" value="1"/>
</dbReference>
<keyword evidence="11" id="KW-1185">Reference proteome</keyword>
<keyword evidence="5 8" id="KW-1133">Transmembrane helix</keyword>
<feature type="transmembrane region" description="Helical" evidence="8">
    <location>
        <begin position="422"/>
        <end position="443"/>
    </location>
</feature>
<name>A0A367F4L4_9ACTN</name>
<evidence type="ECO:0000256" key="3">
    <source>
        <dbReference type="ARBA" id="ARBA00022475"/>
    </source>
</evidence>
<evidence type="ECO:0000259" key="9">
    <source>
        <dbReference type="PROSITE" id="PS50850"/>
    </source>
</evidence>
<dbReference type="Gene3D" id="1.20.1250.20">
    <property type="entry name" value="MFS general substrate transporter like domains"/>
    <property type="match status" value="1"/>
</dbReference>
<feature type="transmembrane region" description="Helical" evidence="8">
    <location>
        <begin position="152"/>
        <end position="176"/>
    </location>
</feature>
<dbReference type="PROSITE" id="PS50850">
    <property type="entry name" value="MFS"/>
    <property type="match status" value="1"/>
</dbReference>
<feature type="transmembrane region" description="Helical" evidence="8">
    <location>
        <begin position="64"/>
        <end position="83"/>
    </location>
</feature>
<dbReference type="SUPFAM" id="SSF103473">
    <property type="entry name" value="MFS general substrate transporter"/>
    <property type="match status" value="1"/>
</dbReference>
<dbReference type="AlphaFoldDB" id="A0A367F4L4"/>
<evidence type="ECO:0000313" key="11">
    <source>
        <dbReference type="Proteomes" id="UP000252914"/>
    </source>
</evidence>
<keyword evidence="7" id="KW-0046">Antibiotic resistance</keyword>
<evidence type="ECO:0000256" key="8">
    <source>
        <dbReference type="SAM" id="Phobius"/>
    </source>
</evidence>
<organism evidence="10 11">
    <name type="scientific">Streptomyces diacarni</name>
    <dbReference type="NCBI Taxonomy" id="2800381"/>
    <lineage>
        <taxon>Bacteria</taxon>
        <taxon>Bacillati</taxon>
        <taxon>Actinomycetota</taxon>
        <taxon>Actinomycetes</taxon>
        <taxon>Kitasatosporales</taxon>
        <taxon>Streptomycetaceae</taxon>
        <taxon>Streptomyces</taxon>
    </lineage>
</organism>
<feature type="transmembrane region" description="Helical" evidence="8">
    <location>
        <begin position="282"/>
        <end position="301"/>
    </location>
</feature>
<dbReference type="InterPro" id="IPR036259">
    <property type="entry name" value="MFS_trans_sf"/>
</dbReference>